<name>A0A2G1VXP3_9BACT</name>
<organism evidence="1 2">
    <name type="scientific">Rhodopirellula bahusiensis</name>
    <dbReference type="NCBI Taxonomy" id="2014065"/>
    <lineage>
        <taxon>Bacteria</taxon>
        <taxon>Pseudomonadati</taxon>
        <taxon>Planctomycetota</taxon>
        <taxon>Planctomycetia</taxon>
        <taxon>Pirellulales</taxon>
        <taxon>Pirellulaceae</taxon>
        <taxon>Rhodopirellula</taxon>
    </lineage>
</organism>
<evidence type="ECO:0000313" key="1">
    <source>
        <dbReference type="EMBL" id="PHQ31501.1"/>
    </source>
</evidence>
<keyword evidence="2" id="KW-1185">Reference proteome</keyword>
<reference evidence="1 2" key="1">
    <citation type="submission" date="2017-06" db="EMBL/GenBank/DDBJ databases">
        <title>Description of Rhodopirellula bahusiensis sp. nov.</title>
        <authorList>
            <person name="Kizina J."/>
            <person name="Harder J."/>
        </authorList>
    </citation>
    <scope>NUCLEOTIDE SEQUENCE [LARGE SCALE GENOMIC DNA]</scope>
    <source>
        <strain evidence="1 2">SWK21</strain>
    </source>
</reference>
<evidence type="ECO:0000313" key="2">
    <source>
        <dbReference type="Proteomes" id="UP000225740"/>
    </source>
</evidence>
<sequence length="285" mass="32422">MCGAGKTSDIWVADIEVIRIDESTQPAVAFCQTHAPKQKIIELPINPGLEGSGLQWHFEPPLEVGDKLVCFLRKGQRKQLTPHPIFELELTSLWGQRAVRKRAGMPETANFQHLKELAGFVEDTTGESLTKHTNGIQNSNPMIIAWSADQLVASRHPEAGGAIKRLIDGKCSTSTRAASEFVLMSLEDEEWTKDPRREENFVRAAKAVASQRDVPRLAIFLSYQAQRGRLSWKVFSKTVRALAFNAPEEFREFEKHWIQIGRWYIVNAETEEQRSEIESQLKRWQ</sequence>
<gene>
    <name evidence="1" type="ORF">CEE69_30855</name>
</gene>
<proteinExistence type="predicted"/>
<accession>A0A2G1VXP3</accession>
<dbReference type="AlphaFoldDB" id="A0A2G1VXP3"/>
<dbReference type="Proteomes" id="UP000225740">
    <property type="component" value="Unassembled WGS sequence"/>
</dbReference>
<dbReference type="EMBL" id="NIZW01000048">
    <property type="protein sequence ID" value="PHQ31501.1"/>
    <property type="molecule type" value="Genomic_DNA"/>
</dbReference>
<protein>
    <submittedName>
        <fullName evidence="1">Uncharacterized protein</fullName>
    </submittedName>
</protein>
<comment type="caution">
    <text evidence="1">The sequence shown here is derived from an EMBL/GenBank/DDBJ whole genome shotgun (WGS) entry which is preliminary data.</text>
</comment>